<dbReference type="AlphaFoldDB" id="A0A286U310"/>
<dbReference type="OrthoDB" id="9791748at2"/>
<keyword evidence="3" id="KW-1185">Reference proteome</keyword>
<dbReference type="RefSeq" id="WP_096895893.1">
    <property type="nucleotide sequence ID" value="NZ_BAOS01000034.1"/>
</dbReference>
<reference evidence="3" key="1">
    <citation type="journal article" date="2017" name="Environ. Microbiol. Rep.">
        <title>Genetic Diversity of Marine Anaerobic Ammonium-Oxidizing Bacteria as Revealed by Genomic and Proteomic Analyses of 'Candidatus Scalindua japonica'.</title>
        <authorList>
            <person name="Oshiki M."/>
            <person name="Mizuto K."/>
            <person name="Kimura Z."/>
            <person name="Kindaichi T."/>
            <person name="Satoh H."/>
            <person name="Okabe S."/>
        </authorList>
    </citation>
    <scope>NUCLEOTIDE SEQUENCE [LARGE SCALE GENOMIC DNA]</scope>
    <source>
        <strain evidence="3">husup-a2</strain>
    </source>
</reference>
<sequence length="268" mass="28460">MRRNFVQNQCNQYGTSVRWRGVLDQNYDYLADLNSDPFTNEPVSGGMGNKFVGNIGLDGNGVISDFPIEFYEFQEDIPLMPDCFDGIQNQDETGIDCGGVCELNFGFVCPPTETCFDGIMNQDETGIDFGGVCGTGNPVAQPSGNFTDDNVDGIDDISGLDSGGNVPVAVPGTADGTTYDASLPGDVSEIGETDWSGLITGYLASNPLVLLATGSQINVTGATCSLPMTLFGKSMTIDFCSLDWMVDLFGSFVLGLMAIRAVFIAMGI</sequence>
<keyword evidence="1" id="KW-0812">Transmembrane</keyword>
<evidence type="ECO:0000256" key="1">
    <source>
        <dbReference type="SAM" id="Phobius"/>
    </source>
</evidence>
<evidence type="ECO:0000313" key="2">
    <source>
        <dbReference type="EMBL" id="GAX62507.1"/>
    </source>
</evidence>
<accession>A0A286U310</accession>
<comment type="caution">
    <text evidence="2">The sequence shown here is derived from an EMBL/GenBank/DDBJ whole genome shotgun (WGS) entry which is preliminary data.</text>
</comment>
<keyword evidence="1" id="KW-0472">Membrane</keyword>
<evidence type="ECO:0000313" key="3">
    <source>
        <dbReference type="Proteomes" id="UP000218542"/>
    </source>
</evidence>
<organism evidence="2 3">
    <name type="scientific">Candidatus Scalindua japonica</name>
    <dbReference type="NCBI Taxonomy" id="1284222"/>
    <lineage>
        <taxon>Bacteria</taxon>
        <taxon>Pseudomonadati</taxon>
        <taxon>Planctomycetota</taxon>
        <taxon>Candidatus Brocadiia</taxon>
        <taxon>Candidatus Brocadiales</taxon>
        <taxon>Candidatus Scalinduaceae</taxon>
        <taxon>Candidatus Scalindua</taxon>
    </lineage>
</organism>
<dbReference type="EMBL" id="BAOS01000034">
    <property type="protein sequence ID" value="GAX62507.1"/>
    <property type="molecule type" value="Genomic_DNA"/>
</dbReference>
<feature type="transmembrane region" description="Helical" evidence="1">
    <location>
        <begin position="244"/>
        <end position="266"/>
    </location>
</feature>
<dbReference type="Proteomes" id="UP000218542">
    <property type="component" value="Unassembled WGS sequence"/>
</dbReference>
<gene>
    <name evidence="2" type="ORF">SCALIN_C34_0058</name>
</gene>
<protein>
    <submittedName>
        <fullName evidence="2">Uncharacterized protein</fullName>
    </submittedName>
</protein>
<proteinExistence type="predicted"/>
<name>A0A286U310_9BACT</name>
<keyword evidence="1" id="KW-1133">Transmembrane helix</keyword>